<keyword evidence="1" id="KW-0812">Transmembrane</keyword>
<dbReference type="AlphaFoldDB" id="A0A7J0GZ22"/>
<keyword evidence="1" id="KW-0472">Membrane</keyword>
<dbReference type="PANTHER" id="PTHR34370">
    <property type="entry name" value="OS04G0600100 PROTEIN"/>
    <property type="match status" value="1"/>
</dbReference>
<evidence type="ECO:0000256" key="1">
    <source>
        <dbReference type="SAM" id="Phobius"/>
    </source>
</evidence>
<evidence type="ECO:0000313" key="3">
    <source>
        <dbReference type="Proteomes" id="UP000585474"/>
    </source>
</evidence>
<sequence length="109" mass="12177">MSSNLAKLRLSAVLAYGLFDAVAYTSFFVLAFLRYEKSTGNNPATNLQALDSDQSEWKSTQFKLTTPAFSCWISYAAVDFGSHYFAFAIWRGLADPSVGRLSQNHVYLM</sequence>
<feature type="transmembrane region" description="Helical" evidence="1">
    <location>
        <begin position="12"/>
        <end position="33"/>
    </location>
</feature>
<gene>
    <name evidence="2" type="ORF">Acr_25g0003970</name>
</gene>
<dbReference type="PANTHER" id="PTHR34370:SF1">
    <property type="entry name" value="OS04G0600100 PROTEIN"/>
    <property type="match status" value="1"/>
</dbReference>
<protein>
    <submittedName>
        <fullName evidence="2">Uncharacterized protein</fullName>
    </submittedName>
</protein>
<organism evidence="2 3">
    <name type="scientific">Actinidia rufa</name>
    <dbReference type="NCBI Taxonomy" id="165716"/>
    <lineage>
        <taxon>Eukaryota</taxon>
        <taxon>Viridiplantae</taxon>
        <taxon>Streptophyta</taxon>
        <taxon>Embryophyta</taxon>
        <taxon>Tracheophyta</taxon>
        <taxon>Spermatophyta</taxon>
        <taxon>Magnoliopsida</taxon>
        <taxon>eudicotyledons</taxon>
        <taxon>Gunneridae</taxon>
        <taxon>Pentapetalae</taxon>
        <taxon>asterids</taxon>
        <taxon>Ericales</taxon>
        <taxon>Actinidiaceae</taxon>
        <taxon>Actinidia</taxon>
    </lineage>
</organism>
<accession>A0A7J0GZ22</accession>
<comment type="caution">
    <text evidence="2">The sequence shown here is derived from an EMBL/GenBank/DDBJ whole genome shotgun (WGS) entry which is preliminary data.</text>
</comment>
<keyword evidence="1" id="KW-1133">Transmembrane helix</keyword>
<reference evidence="2 3" key="1">
    <citation type="submission" date="2019-07" db="EMBL/GenBank/DDBJ databases">
        <title>De Novo Assembly of kiwifruit Actinidia rufa.</title>
        <authorList>
            <person name="Sugita-Konishi S."/>
            <person name="Sato K."/>
            <person name="Mori E."/>
            <person name="Abe Y."/>
            <person name="Kisaki G."/>
            <person name="Hamano K."/>
            <person name="Suezawa K."/>
            <person name="Otani M."/>
            <person name="Fukuda T."/>
            <person name="Manabe T."/>
            <person name="Gomi K."/>
            <person name="Tabuchi M."/>
            <person name="Akimitsu K."/>
            <person name="Kataoka I."/>
        </authorList>
    </citation>
    <scope>NUCLEOTIDE SEQUENCE [LARGE SCALE GENOMIC DNA]</scope>
    <source>
        <strain evidence="3">cv. Fuchu</strain>
    </source>
</reference>
<name>A0A7J0GZ22_9ERIC</name>
<keyword evidence="3" id="KW-1185">Reference proteome</keyword>
<dbReference type="OrthoDB" id="2020192at2759"/>
<proteinExistence type="predicted"/>
<evidence type="ECO:0000313" key="2">
    <source>
        <dbReference type="EMBL" id="GFZ15988.1"/>
    </source>
</evidence>
<dbReference type="Proteomes" id="UP000585474">
    <property type="component" value="Unassembled WGS sequence"/>
</dbReference>
<dbReference type="EMBL" id="BJWL01000025">
    <property type="protein sequence ID" value="GFZ15988.1"/>
    <property type="molecule type" value="Genomic_DNA"/>
</dbReference>